<feature type="chain" id="PRO_5036710286" evidence="1">
    <location>
        <begin position="27"/>
        <end position="436"/>
    </location>
</feature>
<dbReference type="Pfam" id="PF05193">
    <property type="entry name" value="Peptidase_M16_C"/>
    <property type="match status" value="1"/>
</dbReference>
<dbReference type="KEGG" id="aiq:Azoinq_09035"/>
<dbReference type="InterPro" id="IPR050361">
    <property type="entry name" value="MPP/UQCRC_Complex"/>
</dbReference>
<evidence type="ECO:0000256" key="1">
    <source>
        <dbReference type="SAM" id="SignalP"/>
    </source>
</evidence>
<feature type="domain" description="Peptidase M16 N-terminal" evidence="2">
    <location>
        <begin position="53"/>
        <end position="183"/>
    </location>
</feature>
<dbReference type="EMBL" id="CP064782">
    <property type="protein sequence ID" value="QWT48020.1"/>
    <property type="molecule type" value="Genomic_DNA"/>
</dbReference>
<feature type="domain" description="Peptidase M16 C-terminal" evidence="3">
    <location>
        <begin position="193"/>
        <end position="369"/>
    </location>
</feature>
<dbReference type="RefSeq" id="WP_216129834.1">
    <property type="nucleotide sequence ID" value="NZ_CP064782.1"/>
</dbReference>
<dbReference type="AlphaFoldDB" id="A0A975SLC0"/>
<accession>A0A975SLC0</accession>
<keyword evidence="5" id="KW-1185">Reference proteome</keyword>
<sequence>MRKLNCSLLRSAAALVLAGTAALAQAGVRIDHWQAPSGAQVYFVETHVLPILDVQVDFAAGGAYAPAEKAGVAGLTHGLLDLGAGTYSEDAIADRLADLGAQLGGSVDQDRASLTLRTLSAADKQEGALDVLQAVLQQPHFGTAEFQREKARAILGLKEALTKPDVLASRAFWQTLYPHHPYGIQVTPESLEKVSREDVQAFWRDHYSASRATVTLVGDLTRAQAEAIAQRLTGHLPAGTPLAPLPAVTAPAAAQVAVPHPAAQAHLYLGLPAIPKGDPDYFPLLVGNYTLGGGGFMSRLMHEVRDERGLAYSVYSYFMPMRAAGPFQIGLQTKRDQAGQALKVVDKVLKDFLAQGPTATELQAAKANLAGSFPLRLDNNRKILENVAVIGFYGLPLDYLDTYVAQVNRVSAADIRAAFARHVTLDHLITVKVAAD</sequence>
<feature type="signal peptide" evidence="1">
    <location>
        <begin position="1"/>
        <end position="26"/>
    </location>
</feature>
<dbReference type="Proteomes" id="UP000683428">
    <property type="component" value="Chromosome"/>
</dbReference>
<organism evidence="4 5">
    <name type="scientific">Azospira inquinata</name>
    <dbReference type="NCBI Taxonomy" id="2785627"/>
    <lineage>
        <taxon>Bacteria</taxon>
        <taxon>Pseudomonadati</taxon>
        <taxon>Pseudomonadota</taxon>
        <taxon>Betaproteobacteria</taxon>
        <taxon>Rhodocyclales</taxon>
        <taxon>Rhodocyclaceae</taxon>
        <taxon>Azospira</taxon>
    </lineage>
</organism>
<keyword evidence="1" id="KW-0732">Signal</keyword>
<dbReference type="InterPro" id="IPR007863">
    <property type="entry name" value="Peptidase_M16_C"/>
</dbReference>
<dbReference type="PANTHER" id="PTHR11851:SF224">
    <property type="entry name" value="PROCESSING PROTEASE"/>
    <property type="match status" value="1"/>
</dbReference>
<evidence type="ECO:0000313" key="5">
    <source>
        <dbReference type="Proteomes" id="UP000683428"/>
    </source>
</evidence>
<reference evidence="4" key="1">
    <citation type="submission" date="2020-11" db="EMBL/GenBank/DDBJ databases">
        <title>Azospira inquinata sp. nov.</title>
        <authorList>
            <person name="Moe W.M."/>
            <person name="Mikes M.C."/>
        </authorList>
    </citation>
    <scope>NUCLEOTIDE SEQUENCE</scope>
    <source>
        <strain evidence="4">Azo-3</strain>
    </source>
</reference>
<gene>
    <name evidence="4" type="ORF">Azoinq_09035</name>
</gene>
<dbReference type="PANTHER" id="PTHR11851">
    <property type="entry name" value="METALLOPROTEASE"/>
    <property type="match status" value="1"/>
</dbReference>
<dbReference type="Pfam" id="PF00675">
    <property type="entry name" value="Peptidase_M16"/>
    <property type="match status" value="1"/>
</dbReference>
<evidence type="ECO:0000259" key="3">
    <source>
        <dbReference type="Pfam" id="PF05193"/>
    </source>
</evidence>
<protein>
    <submittedName>
        <fullName evidence="4">Insulinase family protein</fullName>
    </submittedName>
</protein>
<evidence type="ECO:0000313" key="4">
    <source>
        <dbReference type="EMBL" id="QWT48020.1"/>
    </source>
</evidence>
<proteinExistence type="predicted"/>
<dbReference type="InterPro" id="IPR011765">
    <property type="entry name" value="Pept_M16_N"/>
</dbReference>
<name>A0A975SLC0_9RHOO</name>
<evidence type="ECO:0000259" key="2">
    <source>
        <dbReference type="Pfam" id="PF00675"/>
    </source>
</evidence>